<gene>
    <name evidence="1" type="ORF">HPB50_013312</name>
</gene>
<comment type="caution">
    <text evidence="1">The sequence shown here is derived from an EMBL/GenBank/DDBJ whole genome shotgun (WGS) entry which is preliminary data.</text>
</comment>
<name>A0ACB7RKI3_HYAAI</name>
<keyword evidence="2" id="KW-1185">Reference proteome</keyword>
<reference evidence="1" key="1">
    <citation type="submission" date="2020-05" db="EMBL/GenBank/DDBJ databases">
        <title>Large-scale comparative analyses of tick genomes elucidate their genetic diversity and vector capacities.</title>
        <authorList>
            <person name="Jia N."/>
            <person name="Wang J."/>
            <person name="Shi W."/>
            <person name="Du L."/>
            <person name="Sun Y."/>
            <person name="Zhan W."/>
            <person name="Jiang J."/>
            <person name="Wang Q."/>
            <person name="Zhang B."/>
            <person name="Ji P."/>
            <person name="Sakyi L.B."/>
            <person name="Cui X."/>
            <person name="Yuan T."/>
            <person name="Jiang B."/>
            <person name="Yang W."/>
            <person name="Lam T.T.-Y."/>
            <person name="Chang Q."/>
            <person name="Ding S."/>
            <person name="Wang X."/>
            <person name="Zhu J."/>
            <person name="Ruan X."/>
            <person name="Zhao L."/>
            <person name="Wei J."/>
            <person name="Que T."/>
            <person name="Du C."/>
            <person name="Cheng J."/>
            <person name="Dai P."/>
            <person name="Han X."/>
            <person name="Huang E."/>
            <person name="Gao Y."/>
            <person name="Liu J."/>
            <person name="Shao H."/>
            <person name="Ye R."/>
            <person name="Li L."/>
            <person name="Wei W."/>
            <person name="Wang X."/>
            <person name="Wang C."/>
            <person name="Yang T."/>
            <person name="Huo Q."/>
            <person name="Li W."/>
            <person name="Guo W."/>
            <person name="Chen H."/>
            <person name="Zhou L."/>
            <person name="Ni X."/>
            <person name="Tian J."/>
            <person name="Zhou Y."/>
            <person name="Sheng Y."/>
            <person name="Liu T."/>
            <person name="Pan Y."/>
            <person name="Xia L."/>
            <person name="Li J."/>
            <person name="Zhao F."/>
            <person name="Cao W."/>
        </authorList>
    </citation>
    <scope>NUCLEOTIDE SEQUENCE</scope>
    <source>
        <strain evidence="1">Hyas-2018</strain>
    </source>
</reference>
<proteinExistence type="predicted"/>
<organism evidence="1 2">
    <name type="scientific">Hyalomma asiaticum</name>
    <name type="common">Tick</name>
    <dbReference type="NCBI Taxonomy" id="266040"/>
    <lineage>
        <taxon>Eukaryota</taxon>
        <taxon>Metazoa</taxon>
        <taxon>Ecdysozoa</taxon>
        <taxon>Arthropoda</taxon>
        <taxon>Chelicerata</taxon>
        <taxon>Arachnida</taxon>
        <taxon>Acari</taxon>
        <taxon>Parasitiformes</taxon>
        <taxon>Ixodida</taxon>
        <taxon>Ixodoidea</taxon>
        <taxon>Ixodidae</taxon>
        <taxon>Hyalomminae</taxon>
        <taxon>Hyalomma</taxon>
    </lineage>
</organism>
<accession>A0ACB7RKI3</accession>
<dbReference type="Proteomes" id="UP000821845">
    <property type="component" value="Chromosome 9"/>
</dbReference>
<dbReference type="EMBL" id="CM023489">
    <property type="protein sequence ID" value="KAH6922332.1"/>
    <property type="molecule type" value="Genomic_DNA"/>
</dbReference>
<sequence>MQYGPQDAYGQQAAYATGIYSPGGTYAPAPAAGPYMDPGYAAASPAVYGAQPYATDAYGTPIMPSPSNPMMSPMAAAYDPGYVNYMYGMQPPRSPRRYIIQVPQRRKATFSTDNLLTVLIVCGTLFLVLLAMMIIVTVVVPRLTKRHHHSGHKNRHEFPNEMENLAEPELHVDAPQLNGMTAADKTESKHDSTGAKHGSKDGHNKPGTAKNSTSRTKG</sequence>
<evidence type="ECO:0000313" key="1">
    <source>
        <dbReference type="EMBL" id="KAH6922332.1"/>
    </source>
</evidence>
<evidence type="ECO:0000313" key="2">
    <source>
        <dbReference type="Proteomes" id="UP000821845"/>
    </source>
</evidence>
<protein>
    <submittedName>
        <fullName evidence="1">Uncharacterized protein</fullName>
    </submittedName>
</protein>